<feature type="chain" id="PRO_5035746203" evidence="1">
    <location>
        <begin position="17"/>
        <end position="187"/>
    </location>
</feature>
<protein>
    <submittedName>
        <fullName evidence="2">Uncharacterized protein</fullName>
    </submittedName>
</protein>
<proteinExistence type="predicted"/>
<evidence type="ECO:0000256" key="1">
    <source>
        <dbReference type="SAM" id="SignalP"/>
    </source>
</evidence>
<sequence length="187" mass="18765">MKSLCFFATLMTVAVALPARDSLEIKKRILGLLGGQDEGGLVGGLLGGEGGLVGGLLGGEGGLVGGLLGGEDGGLLGGILGGEGGLLGGILGGEEGGLLGGILGEKGIIGGIIKTATDLASKLLDTILGLLGSLTQGLEGKTTEPEIYAVFRQHKIGELCPLCDNLPKRELVSACKKFCAEQNWRAQ</sequence>
<dbReference type="EMBL" id="CAJHNH020000075">
    <property type="protein sequence ID" value="CAG5115108.1"/>
    <property type="molecule type" value="Genomic_DNA"/>
</dbReference>
<keyword evidence="3" id="KW-1185">Reference proteome</keyword>
<organism evidence="2 3">
    <name type="scientific">Candidula unifasciata</name>
    <dbReference type="NCBI Taxonomy" id="100452"/>
    <lineage>
        <taxon>Eukaryota</taxon>
        <taxon>Metazoa</taxon>
        <taxon>Spiralia</taxon>
        <taxon>Lophotrochozoa</taxon>
        <taxon>Mollusca</taxon>
        <taxon>Gastropoda</taxon>
        <taxon>Heterobranchia</taxon>
        <taxon>Euthyneura</taxon>
        <taxon>Panpulmonata</taxon>
        <taxon>Eupulmonata</taxon>
        <taxon>Stylommatophora</taxon>
        <taxon>Helicina</taxon>
        <taxon>Helicoidea</taxon>
        <taxon>Geomitridae</taxon>
        <taxon>Candidula</taxon>
    </lineage>
</organism>
<accession>A0A8S3YFE5</accession>
<keyword evidence="1" id="KW-0732">Signal</keyword>
<reference evidence="2" key="1">
    <citation type="submission" date="2021-04" db="EMBL/GenBank/DDBJ databases">
        <authorList>
            <consortium name="Molecular Ecology Group"/>
        </authorList>
    </citation>
    <scope>NUCLEOTIDE SEQUENCE</scope>
</reference>
<feature type="signal peptide" evidence="1">
    <location>
        <begin position="1"/>
        <end position="16"/>
    </location>
</feature>
<evidence type="ECO:0000313" key="2">
    <source>
        <dbReference type="EMBL" id="CAG5115108.1"/>
    </source>
</evidence>
<dbReference type="Proteomes" id="UP000678393">
    <property type="component" value="Unassembled WGS sequence"/>
</dbReference>
<name>A0A8S3YFE5_9EUPU</name>
<evidence type="ECO:0000313" key="3">
    <source>
        <dbReference type="Proteomes" id="UP000678393"/>
    </source>
</evidence>
<comment type="caution">
    <text evidence="2">The sequence shown here is derived from an EMBL/GenBank/DDBJ whole genome shotgun (WGS) entry which is preliminary data.</text>
</comment>
<gene>
    <name evidence="2" type="ORF">CUNI_LOCUS666</name>
</gene>
<dbReference type="AlphaFoldDB" id="A0A8S3YFE5"/>